<dbReference type="AlphaFoldDB" id="A0A0Q1C1W5"/>
<sequence length="146" mass="16447">MRIKFIFVSLVFLSLVASCIKTEKPCHKADTIGIQFTPPFDFTKSDTLQIDDLKFTHVNNIDSFQLGNYLPNKTMVFFELEGKQAKENSNQITIGTALGRKLTKSGQYNILNGAELLTTGKLRISRKDGKNIKICFPPNYQAILLD</sequence>
<gene>
    <name evidence="2" type="ORF">AAY42_16040</name>
</gene>
<evidence type="ECO:0000313" key="3">
    <source>
        <dbReference type="Proteomes" id="UP000050827"/>
    </source>
</evidence>
<feature type="signal peptide" evidence="1">
    <location>
        <begin position="1"/>
        <end position="17"/>
    </location>
</feature>
<protein>
    <recommendedName>
        <fullName evidence="4">Lipoprotein</fullName>
    </recommendedName>
</protein>
<organism evidence="2 3">
    <name type="scientific">Flagellimonas eckloniae</name>
    <dbReference type="NCBI Taxonomy" id="346185"/>
    <lineage>
        <taxon>Bacteria</taxon>
        <taxon>Pseudomonadati</taxon>
        <taxon>Bacteroidota</taxon>
        <taxon>Flavobacteriia</taxon>
        <taxon>Flavobacteriales</taxon>
        <taxon>Flavobacteriaceae</taxon>
        <taxon>Flagellimonas</taxon>
    </lineage>
</organism>
<accession>A0A0Q1C1W5</accession>
<dbReference type="PROSITE" id="PS51257">
    <property type="entry name" value="PROKAR_LIPOPROTEIN"/>
    <property type="match status" value="1"/>
</dbReference>
<evidence type="ECO:0008006" key="4">
    <source>
        <dbReference type="Google" id="ProtNLM"/>
    </source>
</evidence>
<evidence type="ECO:0000313" key="2">
    <source>
        <dbReference type="EMBL" id="KQC31228.1"/>
    </source>
</evidence>
<dbReference type="RefSeq" id="WP_055397031.1">
    <property type="nucleotide sequence ID" value="NZ_LCTZ01000002.1"/>
</dbReference>
<proteinExistence type="predicted"/>
<dbReference type="STRING" id="346185.AAY42_16040"/>
<keyword evidence="3" id="KW-1185">Reference proteome</keyword>
<keyword evidence="1" id="KW-0732">Signal</keyword>
<reference evidence="2 3" key="1">
    <citation type="submission" date="2015-04" db="EMBL/GenBank/DDBJ databases">
        <title>Complete genome of flavobacterium.</title>
        <authorList>
            <person name="Kwon Y.M."/>
            <person name="Kim S.-J."/>
        </authorList>
    </citation>
    <scope>NUCLEOTIDE SEQUENCE [LARGE SCALE GENOMIC DNA]</scope>
    <source>
        <strain evidence="2 3">DK169</strain>
    </source>
</reference>
<comment type="caution">
    <text evidence="2">The sequence shown here is derived from an EMBL/GenBank/DDBJ whole genome shotgun (WGS) entry which is preliminary data.</text>
</comment>
<dbReference type="Proteomes" id="UP000050827">
    <property type="component" value="Unassembled WGS sequence"/>
</dbReference>
<dbReference type="EMBL" id="LCTZ01000002">
    <property type="protein sequence ID" value="KQC31228.1"/>
    <property type="molecule type" value="Genomic_DNA"/>
</dbReference>
<dbReference type="OrthoDB" id="9876030at2"/>
<feature type="chain" id="PRO_5006189048" description="Lipoprotein" evidence="1">
    <location>
        <begin position="18"/>
        <end position="146"/>
    </location>
</feature>
<evidence type="ECO:0000256" key="1">
    <source>
        <dbReference type="SAM" id="SignalP"/>
    </source>
</evidence>
<name>A0A0Q1C1W5_9FLAO</name>